<dbReference type="HAMAP" id="MF_01940">
    <property type="entry name" value="RNA_CPDase"/>
    <property type="match status" value="1"/>
</dbReference>
<dbReference type="InterPro" id="IPR009097">
    <property type="entry name" value="Cyclic_Pdiesterase"/>
</dbReference>
<dbReference type="PANTHER" id="PTHR35561">
    <property type="entry name" value="RNA 2',3'-CYCLIC PHOSPHODIESTERASE"/>
    <property type="match status" value="1"/>
</dbReference>
<dbReference type="STRING" id="1246637.MTBBW1_1840001"/>
<feature type="active site" description="Proton acceptor" evidence="2">
    <location>
        <position position="135"/>
    </location>
</feature>
<dbReference type="OrthoDB" id="9793819at2"/>
<evidence type="ECO:0000256" key="2">
    <source>
        <dbReference type="HAMAP-Rule" id="MF_01940"/>
    </source>
</evidence>
<protein>
    <recommendedName>
        <fullName evidence="2">RNA 2',3'-cyclic phosphodiesterase</fullName>
        <shortName evidence="2">RNA 2',3'-CPDase</shortName>
        <ecNumber evidence="2">3.1.4.58</ecNumber>
    </recommendedName>
</protein>
<gene>
    <name evidence="4" type="ORF">MTBBW1_1840001</name>
</gene>
<comment type="catalytic activity">
    <reaction evidence="2">
        <text>a 3'-end 2',3'-cyclophospho-ribonucleotide-RNA + H2O = a 3'-end 2'-phospho-ribonucleotide-RNA + H(+)</text>
        <dbReference type="Rhea" id="RHEA:11828"/>
        <dbReference type="Rhea" id="RHEA-COMP:10464"/>
        <dbReference type="Rhea" id="RHEA-COMP:17353"/>
        <dbReference type="ChEBI" id="CHEBI:15377"/>
        <dbReference type="ChEBI" id="CHEBI:15378"/>
        <dbReference type="ChEBI" id="CHEBI:83064"/>
        <dbReference type="ChEBI" id="CHEBI:173113"/>
        <dbReference type="EC" id="3.1.4.58"/>
    </reaction>
</comment>
<comment type="similarity">
    <text evidence="2">Belongs to the 2H phosphoesterase superfamily. ThpR family.</text>
</comment>
<dbReference type="RefSeq" id="WP_080806482.1">
    <property type="nucleotide sequence ID" value="NZ_LT828554.1"/>
</dbReference>
<dbReference type="GO" id="GO:0004113">
    <property type="term" value="F:2',3'-cyclic-nucleotide 3'-phosphodiesterase activity"/>
    <property type="evidence" value="ECO:0007669"/>
    <property type="project" value="InterPro"/>
</dbReference>
<dbReference type="InterPro" id="IPR014051">
    <property type="entry name" value="Phosphoesterase_HXTX"/>
</dbReference>
<feature type="domain" description="Phosphoesterase HXTX" evidence="3">
    <location>
        <begin position="108"/>
        <end position="182"/>
    </location>
</feature>
<accession>A0A1W1HAI5</accession>
<feature type="domain" description="Phosphoesterase HXTX" evidence="3">
    <location>
        <begin position="18"/>
        <end position="99"/>
    </location>
</feature>
<dbReference type="AlphaFoldDB" id="A0A1W1HAI5"/>
<evidence type="ECO:0000313" key="5">
    <source>
        <dbReference type="Proteomes" id="UP000191931"/>
    </source>
</evidence>
<dbReference type="Proteomes" id="UP000191931">
    <property type="component" value="Unassembled WGS sequence"/>
</dbReference>
<feature type="active site" description="Proton donor" evidence="2">
    <location>
        <position position="48"/>
    </location>
</feature>
<dbReference type="SUPFAM" id="SSF55144">
    <property type="entry name" value="LigT-like"/>
    <property type="match status" value="1"/>
</dbReference>
<proteinExistence type="inferred from homology"/>
<dbReference type="InterPro" id="IPR004175">
    <property type="entry name" value="RNA_CPDase"/>
</dbReference>
<dbReference type="EC" id="3.1.4.58" evidence="2"/>
<dbReference type="NCBIfam" id="TIGR02258">
    <property type="entry name" value="2_5_ligase"/>
    <property type="match status" value="1"/>
</dbReference>
<reference evidence="4 5" key="1">
    <citation type="submission" date="2017-03" db="EMBL/GenBank/DDBJ databases">
        <authorList>
            <person name="Afonso C.L."/>
            <person name="Miller P.J."/>
            <person name="Scott M.A."/>
            <person name="Spackman E."/>
            <person name="Goraichik I."/>
            <person name="Dimitrov K.M."/>
            <person name="Suarez D.L."/>
            <person name="Swayne D.E."/>
        </authorList>
    </citation>
    <scope>NUCLEOTIDE SEQUENCE [LARGE SCALE GENOMIC DNA]</scope>
    <source>
        <strain evidence="4">PRJEB14757</strain>
    </source>
</reference>
<comment type="function">
    <text evidence="2">Hydrolyzes RNA 2',3'-cyclic phosphodiester to an RNA 2'-phosphomonoester.</text>
</comment>
<dbReference type="EMBL" id="FWEV01000095">
    <property type="protein sequence ID" value="SLM29490.1"/>
    <property type="molecule type" value="Genomic_DNA"/>
</dbReference>
<keyword evidence="5" id="KW-1185">Reference proteome</keyword>
<keyword evidence="1 2" id="KW-0378">Hydrolase</keyword>
<evidence type="ECO:0000256" key="1">
    <source>
        <dbReference type="ARBA" id="ARBA00022801"/>
    </source>
</evidence>
<dbReference type="Pfam" id="PF02834">
    <property type="entry name" value="LigT_PEase"/>
    <property type="match status" value="2"/>
</dbReference>
<dbReference type="PANTHER" id="PTHR35561:SF1">
    <property type="entry name" value="RNA 2',3'-CYCLIC PHOSPHODIESTERASE"/>
    <property type="match status" value="1"/>
</dbReference>
<sequence>MPATGSFRAFIAISLPDSIVLFLQKLQSDIRTKFPDITGSWTKTDSMHLTLSFLGNIHMEQVANIKAAMNIAASQAPSCKLFASGCGVFPSVKKAGVLWSGLKGDTMEISNLHSNLTTILERRGFPRERRSFRPHLTMCRLKKEHDPLMLAQLIKSFQNEKSLSFRCKTIDLFRSDLKPSGAVHTLVYSAPLSGR</sequence>
<dbReference type="GO" id="GO:0008664">
    <property type="term" value="F:RNA 2',3'-cyclic 3'-phosphodiesterase activity"/>
    <property type="evidence" value="ECO:0007669"/>
    <property type="project" value="UniProtKB-EC"/>
</dbReference>
<feature type="short sequence motif" description="HXTX 2" evidence="2">
    <location>
        <begin position="135"/>
        <end position="138"/>
    </location>
</feature>
<name>A0A1W1HAI5_9BACT</name>
<feature type="short sequence motif" description="HXTX 1" evidence="2">
    <location>
        <begin position="48"/>
        <end position="51"/>
    </location>
</feature>
<evidence type="ECO:0000313" key="4">
    <source>
        <dbReference type="EMBL" id="SLM29490.1"/>
    </source>
</evidence>
<dbReference type="Gene3D" id="3.90.1140.10">
    <property type="entry name" value="Cyclic phosphodiesterase"/>
    <property type="match status" value="1"/>
</dbReference>
<evidence type="ECO:0000259" key="3">
    <source>
        <dbReference type="Pfam" id="PF02834"/>
    </source>
</evidence>
<organism evidence="4 5">
    <name type="scientific">Desulfamplus magnetovallimortis</name>
    <dbReference type="NCBI Taxonomy" id="1246637"/>
    <lineage>
        <taxon>Bacteria</taxon>
        <taxon>Pseudomonadati</taxon>
        <taxon>Thermodesulfobacteriota</taxon>
        <taxon>Desulfobacteria</taxon>
        <taxon>Desulfobacterales</taxon>
        <taxon>Desulfobacteraceae</taxon>
        <taxon>Desulfamplus</taxon>
    </lineage>
</organism>